<dbReference type="PANTHER" id="PTHR14097">
    <property type="entry name" value="OXIDOREDUCTASE HTATIP2"/>
    <property type="match status" value="1"/>
</dbReference>
<organism evidence="1 2">
    <name type="scientific">Kwoniella heveanensis BCC8398</name>
    <dbReference type="NCBI Taxonomy" id="1296120"/>
    <lineage>
        <taxon>Eukaryota</taxon>
        <taxon>Fungi</taxon>
        <taxon>Dikarya</taxon>
        <taxon>Basidiomycota</taxon>
        <taxon>Agaricomycotina</taxon>
        <taxon>Tremellomycetes</taxon>
        <taxon>Tremellales</taxon>
        <taxon>Cryptococcaceae</taxon>
        <taxon>Kwoniella</taxon>
    </lineage>
</organism>
<evidence type="ECO:0000313" key="1">
    <source>
        <dbReference type="EMBL" id="OCF35236.1"/>
    </source>
</evidence>
<reference evidence="1 2" key="1">
    <citation type="submission" date="2013-07" db="EMBL/GenBank/DDBJ databases">
        <title>The Genome Sequence of Cryptococcus heveanensis BCC8398.</title>
        <authorList>
            <consortium name="The Broad Institute Genome Sequencing Platform"/>
            <person name="Cuomo C."/>
            <person name="Litvintseva A."/>
            <person name="Chen Y."/>
            <person name="Heitman J."/>
            <person name="Sun S."/>
            <person name="Springer D."/>
            <person name="Dromer F."/>
            <person name="Young S.K."/>
            <person name="Zeng Q."/>
            <person name="Gargeya S."/>
            <person name="Fitzgerald M."/>
            <person name="Abouelleil A."/>
            <person name="Alvarado L."/>
            <person name="Berlin A.M."/>
            <person name="Chapman S.B."/>
            <person name="Dewar J."/>
            <person name="Goldberg J."/>
            <person name="Griggs A."/>
            <person name="Gujja S."/>
            <person name="Hansen M."/>
            <person name="Howarth C."/>
            <person name="Imamovic A."/>
            <person name="Larimer J."/>
            <person name="McCowan C."/>
            <person name="Murphy C."/>
            <person name="Pearson M."/>
            <person name="Priest M."/>
            <person name="Roberts A."/>
            <person name="Saif S."/>
            <person name="Shea T."/>
            <person name="Sykes S."/>
            <person name="Wortman J."/>
            <person name="Nusbaum C."/>
            <person name="Birren B."/>
        </authorList>
    </citation>
    <scope>NUCLEOTIDE SEQUENCE [LARGE SCALE GENOMIC DNA]</scope>
    <source>
        <strain evidence="1 2">BCC8398</strain>
    </source>
</reference>
<accession>A0A1B9GW38</accession>
<dbReference type="OrthoDB" id="9975943at2759"/>
<protein>
    <recommendedName>
        <fullName evidence="3">NAD(P)-binding domain-containing protein</fullName>
    </recommendedName>
</protein>
<dbReference type="SUPFAM" id="SSF51735">
    <property type="entry name" value="NAD(P)-binding Rossmann-fold domains"/>
    <property type="match status" value="1"/>
</dbReference>
<dbReference type="Gene3D" id="3.40.50.720">
    <property type="entry name" value="NAD(P)-binding Rossmann-like Domain"/>
    <property type="match status" value="1"/>
</dbReference>
<dbReference type="Proteomes" id="UP000092666">
    <property type="component" value="Unassembled WGS sequence"/>
</dbReference>
<dbReference type="EMBL" id="KI669500">
    <property type="protein sequence ID" value="OCF35236.1"/>
    <property type="molecule type" value="Genomic_DNA"/>
</dbReference>
<evidence type="ECO:0008006" key="3">
    <source>
        <dbReference type="Google" id="ProtNLM"/>
    </source>
</evidence>
<evidence type="ECO:0000313" key="2">
    <source>
        <dbReference type="Proteomes" id="UP000092666"/>
    </source>
</evidence>
<reference evidence="2" key="2">
    <citation type="submission" date="2013-12" db="EMBL/GenBank/DDBJ databases">
        <title>Evolution of pathogenesis and genome organization in the Tremellales.</title>
        <authorList>
            <person name="Cuomo C."/>
            <person name="Litvintseva A."/>
            <person name="Heitman J."/>
            <person name="Chen Y."/>
            <person name="Sun S."/>
            <person name="Springer D."/>
            <person name="Dromer F."/>
            <person name="Young S."/>
            <person name="Zeng Q."/>
            <person name="Chapman S."/>
            <person name="Gujja S."/>
            <person name="Saif S."/>
            <person name="Birren B."/>
        </authorList>
    </citation>
    <scope>NUCLEOTIDE SEQUENCE [LARGE SCALE GENOMIC DNA]</scope>
    <source>
        <strain evidence="2">BCC8398</strain>
    </source>
</reference>
<dbReference type="InterPro" id="IPR036291">
    <property type="entry name" value="NAD(P)-bd_dom_sf"/>
</dbReference>
<dbReference type="PANTHER" id="PTHR14097:SF8">
    <property type="entry name" value="NAD(P)-BINDING DOMAIN-CONTAINING PROTEIN"/>
    <property type="match status" value="1"/>
</dbReference>
<keyword evidence="2" id="KW-1185">Reference proteome</keyword>
<name>A0A1B9GW38_9TREE</name>
<sequence>MSKVIITGVTGNAGSAILSEAIASPSVSQILVLSRRPPYESSEKLKHIQIPSAEYPKGFEEIPERLVDEIRRDGYTSCIWALGISQIGLKEDEYTRITHDYTLTSARAFSTLGTPASPFKFIYISGEGARQDENSSQLFARVKGRTEKALMQLARESGGKFEAVNLRPGGINPTLEHLPRMGFWAGRGLRWSSAVLNPLLPRYVINSSDLGKASVGLVAGQGWEKKDAEGVIFNLELREMAKAFSQAEK</sequence>
<dbReference type="STRING" id="1296120.A0A1B9GW38"/>
<dbReference type="AlphaFoldDB" id="A0A1B9GW38"/>
<gene>
    <name evidence="1" type="ORF">I316_03279</name>
</gene>
<proteinExistence type="predicted"/>